<accession>A0A165CBS2</accession>
<name>A0A165CBS2_9APHY</name>
<protein>
    <submittedName>
        <fullName evidence="3">Uncharacterized protein</fullName>
    </submittedName>
</protein>
<evidence type="ECO:0000313" key="4">
    <source>
        <dbReference type="Proteomes" id="UP000076871"/>
    </source>
</evidence>
<feature type="region of interest" description="Disordered" evidence="1">
    <location>
        <begin position="113"/>
        <end position="157"/>
    </location>
</feature>
<organism evidence="3 4">
    <name type="scientific">Laetiporus sulphureus 93-53</name>
    <dbReference type="NCBI Taxonomy" id="1314785"/>
    <lineage>
        <taxon>Eukaryota</taxon>
        <taxon>Fungi</taxon>
        <taxon>Dikarya</taxon>
        <taxon>Basidiomycota</taxon>
        <taxon>Agaricomycotina</taxon>
        <taxon>Agaricomycetes</taxon>
        <taxon>Polyporales</taxon>
        <taxon>Laetiporus</taxon>
    </lineage>
</organism>
<reference evidence="3 4" key="1">
    <citation type="journal article" date="2016" name="Mol. Biol. Evol.">
        <title>Comparative Genomics of Early-Diverging Mushroom-Forming Fungi Provides Insights into the Origins of Lignocellulose Decay Capabilities.</title>
        <authorList>
            <person name="Nagy L.G."/>
            <person name="Riley R."/>
            <person name="Tritt A."/>
            <person name="Adam C."/>
            <person name="Daum C."/>
            <person name="Floudas D."/>
            <person name="Sun H."/>
            <person name="Yadav J.S."/>
            <person name="Pangilinan J."/>
            <person name="Larsson K.H."/>
            <person name="Matsuura K."/>
            <person name="Barry K."/>
            <person name="Labutti K."/>
            <person name="Kuo R."/>
            <person name="Ohm R.A."/>
            <person name="Bhattacharya S.S."/>
            <person name="Shirouzu T."/>
            <person name="Yoshinaga Y."/>
            <person name="Martin F.M."/>
            <person name="Grigoriev I.V."/>
            <person name="Hibbett D.S."/>
        </authorList>
    </citation>
    <scope>NUCLEOTIDE SEQUENCE [LARGE SCALE GENOMIC DNA]</scope>
    <source>
        <strain evidence="3 4">93-53</strain>
    </source>
</reference>
<evidence type="ECO:0000256" key="1">
    <source>
        <dbReference type="SAM" id="MobiDB-lite"/>
    </source>
</evidence>
<dbReference type="Proteomes" id="UP000076871">
    <property type="component" value="Unassembled WGS sequence"/>
</dbReference>
<proteinExistence type="predicted"/>
<keyword evidence="4" id="KW-1185">Reference proteome</keyword>
<evidence type="ECO:0000256" key="2">
    <source>
        <dbReference type="SAM" id="Phobius"/>
    </source>
</evidence>
<dbReference type="RefSeq" id="XP_040760265.1">
    <property type="nucleotide sequence ID" value="XM_040907275.1"/>
</dbReference>
<sequence>MASNRWLVIDPTDSSIHDLHCPTTPVTVEGICFLFTQLGIKCSELYPPLGFGMVMASFGLMFLGFSVRTKPSTGTPLYGSSPVWLAPECFTPQPDFVTICRQLQCHAVHSPELLSGDSESEDGSVTPLPPVDDDSDPVAPDALSDDVGPSVSRVVPAPANMDTKHRTGLLLAYLTANWPKIPAYDQSALIWFN</sequence>
<gene>
    <name evidence="3" type="ORF">LAESUDRAFT_716749</name>
</gene>
<keyword evidence="2" id="KW-1133">Transmembrane helix</keyword>
<dbReference type="GeneID" id="63824304"/>
<keyword evidence="2" id="KW-0472">Membrane</keyword>
<dbReference type="AlphaFoldDB" id="A0A165CBS2"/>
<feature type="transmembrane region" description="Helical" evidence="2">
    <location>
        <begin position="45"/>
        <end position="65"/>
    </location>
</feature>
<dbReference type="InParanoid" id="A0A165CBS2"/>
<keyword evidence="2" id="KW-0812">Transmembrane</keyword>
<dbReference type="EMBL" id="KV427651">
    <property type="protein sequence ID" value="KZT02525.1"/>
    <property type="molecule type" value="Genomic_DNA"/>
</dbReference>
<feature type="compositionally biased region" description="Low complexity" evidence="1">
    <location>
        <begin position="137"/>
        <end position="146"/>
    </location>
</feature>
<evidence type="ECO:0000313" key="3">
    <source>
        <dbReference type="EMBL" id="KZT02525.1"/>
    </source>
</evidence>